<feature type="chain" id="PRO_5045130065" evidence="1">
    <location>
        <begin position="16"/>
        <end position="150"/>
    </location>
</feature>
<gene>
    <name evidence="2" type="ORF">PG993_005713</name>
</gene>
<protein>
    <submittedName>
        <fullName evidence="2">Uncharacterized protein</fullName>
    </submittedName>
</protein>
<feature type="signal peptide" evidence="1">
    <location>
        <begin position="1"/>
        <end position="15"/>
    </location>
</feature>
<dbReference type="EMBL" id="JAQQWK010000004">
    <property type="protein sequence ID" value="KAK8043283.1"/>
    <property type="molecule type" value="Genomic_DNA"/>
</dbReference>
<name>A0ABR1T9M3_9PEZI</name>
<dbReference type="Proteomes" id="UP001444661">
    <property type="component" value="Unassembled WGS sequence"/>
</dbReference>
<keyword evidence="3" id="KW-1185">Reference proteome</keyword>
<sequence>MKTATVLALISAASGAVIEQRQTPTAEFDVTNFSASCQPHSVLCFFGFNVATTTTPPSATSCGLAVQGPDFLPAVGLTGCEDPRFSWSFEPRDGGAHAVTVNWESTPGFNQTGSHLIQPADVVLENHGSVADERYVGPASFVISPLTSIP</sequence>
<comment type="caution">
    <text evidence="2">The sequence shown here is derived from an EMBL/GenBank/DDBJ whole genome shotgun (WGS) entry which is preliminary data.</text>
</comment>
<evidence type="ECO:0000313" key="2">
    <source>
        <dbReference type="EMBL" id="KAK8043283.1"/>
    </source>
</evidence>
<organism evidence="2 3">
    <name type="scientific">Apiospora rasikravindrae</name>
    <dbReference type="NCBI Taxonomy" id="990691"/>
    <lineage>
        <taxon>Eukaryota</taxon>
        <taxon>Fungi</taxon>
        <taxon>Dikarya</taxon>
        <taxon>Ascomycota</taxon>
        <taxon>Pezizomycotina</taxon>
        <taxon>Sordariomycetes</taxon>
        <taxon>Xylariomycetidae</taxon>
        <taxon>Amphisphaeriales</taxon>
        <taxon>Apiosporaceae</taxon>
        <taxon>Apiospora</taxon>
    </lineage>
</organism>
<evidence type="ECO:0000313" key="3">
    <source>
        <dbReference type="Proteomes" id="UP001444661"/>
    </source>
</evidence>
<keyword evidence="1" id="KW-0732">Signal</keyword>
<accession>A0ABR1T9M3</accession>
<proteinExistence type="predicted"/>
<reference evidence="2 3" key="1">
    <citation type="submission" date="2023-01" db="EMBL/GenBank/DDBJ databases">
        <title>Analysis of 21 Apiospora genomes using comparative genomics revels a genus with tremendous synthesis potential of carbohydrate active enzymes and secondary metabolites.</title>
        <authorList>
            <person name="Sorensen T."/>
        </authorList>
    </citation>
    <scope>NUCLEOTIDE SEQUENCE [LARGE SCALE GENOMIC DNA]</scope>
    <source>
        <strain evidence="2 3">CBS 33761</strain>
    </source>
</reference>
<evidence type="ECO:0000256" key="1">
    <source>
        <dbReference type="SAM" id="SignalP"/>
    </source>
</evidence>